<evidence type="ECO:0000313" key="1">
    <source>
        <dbReference type="EMBL" id="AWB50800.1"/>
    </source>
</evidence>
<keyword evidence="1" id="KW-0614">Plasmid</keyword>
<accession>A0A2S0USQ7</accession>
<dbReference type="KEGG" id="geh:HYN69_19665"/>
<organism evidence="1 2">
    <name type="scientific">Paragemmobacter aquarius</name>
    <dbReference type="NCBI Taxonomy" id="2169400"/>
    <lineage>
        <taxon>Bacteria</taxon>
        <taxon>Pseudomonadati</taxon>
        <taxon>Pseudomonadota</taxon>
        <taxon>Alphaproteobacteria</taxon>
        <taxon>Rhodobacterales</taxon>
        <taxon>Paracoccaceae</taxon>
        <taxon>Paragemmobacter</taxon>
    </lineage>
</organism>
<gene>
    <name evidence="1" type="ORF">HYN69_19665</name>
</gene>
<proteinExistence type="predicted"/>
<sequence length="222" mass="24761">MLRAFQTIAAYQVEHSEIRLTKLGAWNRHCIDWVVRRMNFPNWTAEKLYSVNKVLDEYDVPPLEYLRVLLTSLRLGRKMGGGWRLTKPGMTLVADPEAAFVTIAPAFLFRFDHSEGMRTGEAPGGDLELWLQAVNRMPQDGFTLPELANFLYGPSAGGGWRGPAGGLFSAVAMPLEWVGLLVRTGGGGIEEMLWRRSPLWAAGLDFQHRTIATNVVTFPSRG</sequence>
<dbReference type="AlphaFoldDB" id="A0A2S0USQ7"/>
<dbReference type="Proteomes" id="UP000244496">
    <property type="component" value="Plasmid unnamed2"/>
</dbReference>
<evidence type="ECO:0000313" key="2">
    <source>
        <dbReference type="Proteomes" id="UP000244496"/>
    </source>
</evidence>
<geneLocation type="plasmid" evidence="1">
    <name>unnamed2</name>
</geneLocation>
<reference evidence="1 2" key="1">
    <citation type="submission" date="2018-04" db="EMBL/GenBank/DDBJ databases">
        <title>Genome sequencing of Gemmobacter.</title>
        <authorList>
            <person name="Yi H."/>
            <person name="Baek M.-G."/>
        </authorList>
    </citation>
    <scope>NUCLEOTIDE SEQUENCE [LARGE SCALE GENOMIC DNA]</scope>
    <source>
        <strain evidence="1 2">HYN0069</strain>
        <plasmid evidence="2">Plasmid unnamed2</plasmid>
    </source>
</reference>
<name>A0A2S0USQ7_9RHOB</name>
<dbReference type="EMBL" id="CP028920">
    <property type="protein sequence ID" value="AWB50800.1"/>
    <property type="molecule type" value="Genomic_DNA"/>
</dbReference>
<protein>
    <submittedName>
        <fullName evidence="1">Uncharacterized protein</fullName>
    </submittedName>
</protein>
<keyword evidence="2" id="KW-1185">Reference proteome</keyword>